<reference evidence="2 3" key="1">
    <citation type="submission" date="2019-08" db="EMBL/GenBank/DDBJ databases">
        <authorList>
            <person name="Karlyshev A.V."/>
        </authorList>
    </citation>
    <scope>NUCLEOTIDE SEQUENCE [LARGE SCALE GENOMIC DNA]</scope>
    <source>
        <strain evidence="2 3">Alg18-2.2</strain>
    </source>
</reference>
<accession>A0A5C8KJP6</accession>
<dbReference type="EMBL" id="VRTS01000007">
    <property type="protein sequence ID" value="TXK60963.1"/>
    <property type="molecule type" value="Genomic_DNA"/>
</dbReference>
<protein>
    <submittedName>
        <fullName evidence="2">Biliverdin-producing heme oxygenase</fullName>
    </submittedName>
</protein>
<gene>
    <name evidence="2" type="ORF">FU658_10285</name>
</gene>
<feature type="region of interest" description="Disordered" evidence="1">
    <location>
        <begin position="1"/>
        <end position="20"/>
    </location>
</feature>
<dbReference type="SUPFAM" id="SSF48613">
    <property type="entry name" value="Heme oxygenase-like"/>
    <property type="match status" value="1"/>
</dbReference>
<proteinExistence type="predicted"/>
<evidence type="ECO:0000256" key="1">
    <source>
        <dbReference type="SAM" id="MobiDB-lite"/>
    </source>
</evidence>
<dbReference type="CDD" id="cd19166">
    <property type="entry name" value="HemeO-bac"/>
    <property type="match status" value="1"/>
</dbReference>
<evidence type="ECO:0000313" key="2">
    <source>
        <dbReference type="EMBL" id="TXK60963.1"/>
    </source>
</evidence>
<evidence type="ECO:0000313" key="3">
    <source>
        <dbReference type="Proteomes" id="UP000321248"/>
    </source>
</evidence>
<keyword evidence="3" id="KW-1185">Reference proteome</keyword>
<dbReference type="InterPro" id="IPR016084">
    <property type="entry name" value="Haem_Oase-like_multi-hlx"/>
</dbReference>
<name>A0A5C8KJP6_9GAMM</name>
<dbReference type="Gene3D" id="1.20.910.10">
    <property type="entry name" value="Heme oxygenase-like"/>
    <property type="match status" value="1"/>
</dbReference>
<comment type="caution">
    <text evidence="2">The sequence shown here is derived from an EMBL/GenBank/DDBJ whole genome shotgun (WGS) entry which is preliminary data.</text>
</comment>
<dbReference type="Proteomes" id="UP000321248">
    <property type="component" value="Unassembled WGS sequence"/>
</dbReference>
<dbReference type="OrthoDB" id="114943at2"/>
<sequence length="205" mass="22551">MTDTRRSRAHQSLRDATAAAHHALDHHPLLQRLIGSDLTRELYAESLAAMYRPHARLERLVHQSRHCSESGLGLSARLALLEADLVELGWPAPPVPDVAPDALRGRAAWLGRVYVLEGSRLGGAFIARRVQSSLGPSVPCRFLCAPMGPDDRNALLAMLERALEAPAELERAIAGARAAFADYKDDLDGFDRGRRKMEWCREACG</sequence>
<dbReference type="AlphaFoldDB" id="A0A5C8KJP6"/>
<organism evidence="2 3">
    <name type="scientific">Alkalisalibacterium limincola</name>
    <dbReference type="NCBI Taxonomy" id="2699169"/>
    <lineage>
        <taxon>Bacteria</taxon>
        <taxon>Pseudomonadati</taxon>
        <taxon>Pseudomonadota</taxon>
        <taxon>Gammaproteobacteria</taxon>
        <taxon>Lysobacterales</taxon>
        <taxon>Lysobacteraceae</taxon>
        <taxon>Alkalisalibacterium</taxon>
    </lineage>
</organism>